<keyword evidence="3" id="KW-1185">Reference proteome</keyword>
<proteinExistence type="predicted"/>
<evidence type="ECO:0000313" key="3">
    <source>
        <dbReference type="Proteomes" id="UP000797356"/>
    </source>
</evidence>
<evidence type="ECO:0000256" key="1">
    <source>
        <dbReference type="SAM" id="MobiDB-lite"/>
    </source>
</evidence>
<organism evidence="2 3">
    <name type="scientific">Cocos nucifera</name>
    <name type="common">Coconut palm</name>
    <dbReference type="NCBI Taxonomy" id="13894"/>
    <lineage>
        <taxon>Eukaryota</taxon>
        <taxon>Viridiplantae</taxon>
        <taxon>Streptophyta</taxon>
        <taxon>Embryophyta</taxon>
        <taxon>Tracheophyta</taxon>
        <taxon>Spermatophyta</taxon>
        <taxon>Magnoliopsida</taxon>
        <taxon>Liliopsida</taxon>
        <taxon>Arecaceae</taxon>
        <taxon>Arecoideae</taxon>
        <taxon>Cocoseae</taxon>
        <taxon>Attaleinae</taxon>
        <taxon>Cocos</taxon>
    </lineage>
</organism>
<accession>A0A8K0N585</accession>
<feature type="region of interest" description="Disordered" evidence="1">
    <location>
        <begin position="57"/>
        <end position="85"/>
    </location>
</feature>
<gene>
    <name evidence="2" type="ORF">COCNU_07G010330</name>
</gene>
<reference evidence="2" key="1">
    <citation type="journal article" date="2017" name="Gigascience">
        <title>The genome draft of coconut (Cocos nucifera).</title>
        <authorList>
            <person name="Xiao Y."/>
            <person name="Xu P."/>
            <person name="Fan H."/>
            <person name="Baudouin L."/>
            <person name="Xia W."/>
            <person name="Bocs S."/>
            <person name="Xu J."/>
            <person name="Li Q."/>
            <person name="Guo A."/>
            <person name="Zhou L."/>
            <person name="Li J."/>
            <person name="Wu Y."/>
            <person name="Ma Z."/>
            <person name="Armero A."/>
            <person name="Issali A.E."/>
            <person name="Liu N."/>
            <person name="Peng M."/>
            <person name="Yang Y."/>
        </authorList>
    </citation>
    <scope>NUCLEOTIDE SEQUENCE</scope>
    <source>
        <tissue evidence="2">Spear leaf of Hainan Tall coconut</tissue>
    </source>
</reference>
<dbReference type="GO" id="GO:0005634">
    <property type="term" value="C:nucleus"/>
    <property type="evidence" value="ECO:0007669"/>
    <property type="project" value="TreeGrafter"/>
</dbReference>
<dbReference type="GO" id="GO:0005737">
    <property type="term" value="C:cytoplasm"/>
    <property type="evidence" value="ECO:0007669"/>
    <property type="project" value="TreeGrafter"/>
</dbReference>
<dbReference type="OrthoDB" id="673645at2759"/>
<name>A0A8K0N585_COCNU</name>
<dbReference type="InterPro" id="IPR040381">
    <property type="entry name" value="At4g14450-like"/>
</dbReference>
<dbReference type="PANTHER" id="PTHR33912">
    <property type="entry name" value="OS01G0939400 PROTEIN"/>
    <property type="match status" value="1"/>
</dbReference>
<feature type="compositionally biased region" description="Basic and acidic residues" evidence="1">
    <location>
        <begin position="69"/>
        <end position="84"/>
    </location>
</feature>
<dbReference type="AlphaFoldDB" id="A0A8K0N585"/>
<reference evidence="2" key="2">
    <citation type="submission" date="2019-07" db="EMBL/GenBank/DDBJ databases">
        <authorList>
            <person name="Yang Y."/>
            <person name="Bocs S."/>
            <person name="Baudouin L."/>
        </authorList>
    </citation>
    <scope>NUCLEOTIDE SEQUENCE</scope>
    <source>
        <tissue evidence="2">Spear leaf of Hainan Tall coconut</tissue>
    </source>
</reference>
<protein>
    <submittedName>
        <fullName evidence="2">Uncharacterized protein</fullName>
    </submittedName>
</protein>
<sequence length="114" mass="12699">MSTEEPRKRGGKLCRQRSRLQMHAPRSIQVGPTPASLAEWRVAIPLLSPLDISTIPLTAEAEAAPPTEEEGRSPDGEKKEEVSRRWTAWQHPAAPFYYEPVPGNEPAFVVPRCT</sequence>
<dbReference type="PANTHER" id="PTHR33912:SF2">
    <property type="entry name" value="PUTATIVE-RELATED"/>
    <property type="match status" value="1"/>
</dbReference>
<comment type="caution">
    <text evidence="2">The sequence shown here is derived from an EMBL/GenBank/DDBJ whole genome shotgun (WGS) entry which is preliminary data.</text>
</comment>
<dbReference type="Proteomes" id="UP000797356">
    <property type="component" value="Chromosome 7"/>
</dbReference>
<evidence type="ECO:0000313" key="2">
    <source>
        <dbReference type="EMBL" id="KAG1354921.1"/>
    </source>
</evidence>
<dbReference type="EMBL" id="CM017878">
    <property type="protein sequence ID" value="KAG1354921.1"/>
    <property type="molecule type" value="Genomic_DNA"/>
</dbReference>